<dbReference type="GeneID" id="109705689"/>
<keyword evidence="6" id="KW-0812">Transmembrane</keyword>
<evidence type="ECO:0000256" key="13">
    <source>
        <dbReference type="RuleBase" id="RU362027"/>
    </source>
</evidence>
<dbReference type="FunFam" id="3.90.550.10:FF:000056">
    <property type="entry name" value="Hexosyltransferase"/>
    <property type="match status" value="1"/>
</dbReference>
<protein>
    <recommendedName>
        <fullName evidence="13">Hexosyltransferase</fullName>
        <ecNumber evidence="13">2.4.1.-</ecNumber>
    </recommendedName>
</protein>
<evidence type="ECO:0000256" key="10">
    <source>
        <dbReference type="ARBA" id="ARBA00023136"/>
    </source>
</evidence>
<evidence type="ECO:0000256" key="8">
    <source>
        <dbReference type="ARBA" id="ARBA00022989"/>
    </source>
</evidence>
<evidence type="ECO:0000256" key="4">
    <source>
        <dbReference type="ARBA" id="ARBA00022676"/>
    </source>
</evidence>
<dbReference type="InterPro" id="IPR002495">
    <property type="entry name" value="Glyco_trans_8"/>
</dbReference>
<reference evidence="15" key="1">
    <citation type="journal article" date="2015" name="Nat. Genet.">
        <title>The pineapple genome and the evolution of CAM photosynthesis.</title>
        <authorList>
            <person name="Ming R."/>
            <person name="VanBuren R."/>
            <person name="Wai C.M."/>
            <person name="Tang H."/>
            <person name="Schatz M.C."/>
            <person name="Bowers J.E."/>
            <person name="Lyons E."/>
            <person name="Wang M.L."/>
            <person name="Chen J."/>
            <person name="Biggers E."/>
            <person name="Zhang J."/>
            <person name="Huang L."/>
            <person name="Zhang L."/>
            <person name="Miao W."/>
            <person name="Zhang J."/>
            <person name="Ye Z."/>
            <person name="Miao C."/>
            <person name="Lin Z."/>
            <person name="Wang H."/>
            <person name="Zhou H."/>
            <person name="Yim W.C."/>
            <person name="Priest H.D."/>
            <person name="Zheng C."/>
            <person name="Woodhouse M."/>
            <person name="Edger P.P."/>
            <person name="Guyot R."/>
            <person name="Guo H.B."/>
            <person name="Guo H."/>
            <person name="Zheng G."/>
            <person name="Singh R."/>
            <person name="Sharma A."/>
            <person name="Min X."/>
            <person name="Zheng Y."/>
            <person name="Lee H."/>
            <person name="Gurtowski J."/>
            <person name="Sedlazeck F.J."/>
            <person name="Harkess A."/>
            <person name="McKain M.R."/>
            <person name="Liao Z."/>
            <person name="Fang J."/>
            <person name="Liu J."/>
            <person name="Zhang X."/>
            <person name="Zhang Q."/>
            <person name="Hu W."/>
            <person name="Qin Y."/>
            <person name="Wang K."/>
            <person name="Chen L.Y."/>
            <person name="Shirley N."/>
            <person name="Lin Y.R."/>
            <person name="Liu L.Y."/>
            <person name="Hernandez A.G."/>
            <person name="Wright C.L."/>
            <person name="Bulone V."/>
            <person name="Tuskan G.A."/>
            <person name="Heath K."/>
            <person name="Zee F."/>
            <person name="Moore P.H."/>
            <person name="Sunkar R."/>
            <person name="Leebens-Mack J.H."/>
            <person name="Mockler T."/>
            <person name="Bennetzen J.L."/>
            <person name="Freeling M."/>
            <person name="Sankoff D."/>
            <person name="Paterson A.H."/>
            <person name="Zhu X."/>
            <person name="Yang X."/>
            <person name="Smith J.A."/>
            <person name="Cushman J.C."/>
            <person name="Paull R.E."/>
            <person name="Yu Q."/>
        </authorList>
    </citation>
    <scope>NUCLEOTIDE SEQUENCE [LARGE SCALE GENOMIC DNA]</scope>
    <source>
        <strain evidence="15">cv. F153</strain>
    </source>
</reference>
<evidence type="ECO:0000256" key="12">
    <source>
        <dbReference type="ARBA" id="ARBA00023316"/>
    </source>
</evidence>
<keyword evidence="9 13" id="KW-0333">Golgi apparatus</keyword>
<evidence type="ECO:0000256" key="3">
    <source>
        <dbReference type="ARBA" id="ARBA00006351"/>
    </source>
</evidence>
<dbReference type="UniPathway" id="UPA00845"/>
<keyword evidence="11" id="KW-0325">Glycoprotein</keyword>
<organism evidence="15 16">
    <name type="scientific">Ananas comosus</name>
    <name type="common">Pineapple</name>
    <name type="synonym">Ananas ananas</name>
    <dbReference type="NCBI Taxonomy" id="4615"/>
    <lineage>
        <taxon>Eukaryota</taxon>
        <taxon>Viridiplantae</taxon>
        <taxon>Streptophyta</taxon>
        <taxon>Embryophyta</taxon>
        <taxon>Tracheophyta</taxon>
        <taxon>Spermatophyta</taxon>
        <taxon>Magnoliopsida</taxon>
        <taxon>Liliopsida</taxon>
        <taxon>Poales</taxon>
        <taxon>Bromeliaceae</taxon>
        <taxon>Bromelioideae</taxon>
        <taxon>Ananas</taxon>
    </lineage>
</organism>
<proteinExistence type="inferred from homology"/>
<dbReference type="OrthoDB" id="411524at2759"/>
<evidence type="ECO:0000256" key="2">
    <source>
        <dbReference type="ARBA" id="ARBA00004877"/>
    </source>
</evidence>
<dbReference type="GO" id="GO:0045489">
    <property type="term" value="P:pectin biosynthetic process"/>
    <property type="evidence" value="ECO:0007669"/>
    <property type="project" value="UniProtKB-UniPathway"/>
</dbReference>
<dbReference type="PANTHER" id="PTHR32116:SF76">
    <property type="entry name" value="GALACTURONOSYLTRANSFERASE 3-RELATED"/>
    <property type="match status" value="1"/>
</dbReference>
<dbReference type="GO" id="GO:0000139">
    <property type="term" value="C:Golgi membrane"/>
    <property type="evidence" value="ECO:0007669"/>
    <property type="project" value="UniProtKB-SubCell"/>
</dbReference>
<dbReference type="Gene3D" id="3.90.550.10">
    <property type="entry name" value="Spore Coat Polysaccharide Biosynthesis Protein SpsA, Chain A"/>
    <property type="match status" value="1"/>
</dbReference>
<dbReference type="SUPFAM" id="SSF53448">
    <property type="entry name" value="Nucleotide-diphospho-sugar transferases"/>
    <property type="match status" value="1"/>
</dbReference>
<dbReference type="AlphaFoldDB" id="A0A6P5EF30"/>
<evidence type="ECO:0000256" key="5">
    <source>
        <dbReference type="ARBA" id="ARBA00022679"/>
    </source>
</evidence>
<dbReference type="InterPro" id="IPR029993">
    <property type="entry name" value="GAUT"/>
</dbReference>
<dbReference type="GO" id="GO:0047262">
    <property type="term" value="F:polygalacturonate 4-alpha-galacturonosyltransferase activity"/>
    <property type="evidence" value="ECO:0007669"/>
    <property type="project" value="InterPro"/>
</dbReference>
<dbReference type="CDD" id="cd06429">
    <property type="entry name" value="GT8_like_1"/>
    <property type="match status" value="1"/>
</dbReference>
<dbReference type="GO" id="GO:0071555">
    <property type="term" value="P:cell wall organization"/>
    <property type="evidence" value="ECO:0007669"/>
    <property type="project" value="UniProtKB-KW"/>
</dbReference>
<keyword evidence="8" id="KW-1133">Transmembrane helix</keyword>
<evidence type="ECO:0000256" key="14">
    <source>
        <dbReference type="SAM" id="SignalP"/>
    </source>
</evidence>
<feature type="chain" id="PRO_5027754540" description="Hexosyltransferase" evidence="14">
    <location>
        <begin position="32"/>
        <end position="623"/>
    </location>
</feature>
<evidence type="ECO:0000256" key="11">
    <source>
        <dbReference type="ARBA" id="ARBA00023180"/>
    </source>
</evidence>
<dbReference type="PANTHER" id="PTHR32116">
    <property type="entry name" value="GALACTURONOSYLTRANSFERASE 4-RELATED"/>
    <property type="match status" value="1"/>
</dbReference>
<evidence type="ECO:0000256" key="7">
    <source>
        <dbReference type="ARBA" id="ARBA00022968"/>
    </source>
</evidence>
<comment type="similarity">
    <text evidence="3 13">Belongs to the glycosyltransferase 8 family.</text>
</comment>
<keyword evidence="4 13" id="KW-0328">Glycosyltransferase</keyword>
<keyword evidence="15" id="KW-1185">Reference proteome</keyword>
<feature type="signal peptide" evidence="14">
    <location>
        <begin position="1"/>
        <end position="31"/>
    </location>
</feature>
<dbReference type="RefSeq" id="XP_020082024.1">
    <property type="nucleotide sequence ID" value="XM_020226435.1"/>
</dbReference>
<accession>A0A6P5EF30</accession>
<keyword evidence="10" id="KW-0472">Membrane</keyword>
<evidence type="ECO:0000256" key="9">
    <source>
        <dbReference type="ARBA" id="ARBA00023034"/>
    </source>
</evidence>
<dbReference type="EC" id="2.4.1.-" evidence="13"/>
<dbReference type="Pfam" id="PF25557">
    <property type="entry name" value="GAUT_1"/>
    <property type="match status" value="1"/>
</dbReference>
<sequence length="623" mass="71018">MASRSRSFSSCGFLLLVVAIQFWILVHSVGSEKSDTVSLSFRFGASRSQKNGKEYRKMLNCRGCNGQKNINTPSAYTDVSGSVKFHTVKSVSLSASPVRKSSHEEPEQAKNLQIKELHLERKEQRNVKLIETAEDVKLQKQETDAGRSNHYNDDIRGQYSVWRREYGNILPDTTLKLMKGQIIMAKVYASIAEKRNLTDIAGKLKNHIASSEKATKDVNSDDKLPEGAHRHAEEMGKALSAAKEVLYDCAVIAKKLRAMVPSVERSITAQKEKGMYLLQYASKTIPAALHCLALHLTTDYFSQGHSNRSTSSSNRKRLEDTSLYHYAIFSDNILATSVVINSTVVNSKEPEKHVFHIVTDKLNFAAMKMWFIAHPPPKTTIDVQSHNAFKWLNSSHCLALGRSASTLSPGDAHLKHRNPRYLSVLNHLRFYMPELFPNLDKILLLDDDVVVQRDLTPLWSMDMKGMVNGAVEICGGSFHRFDAYLNFSDPRIYGNFYPHSCIWAFGMNIFDLKAWKNKDIMGVYHYWQEQNKDCDLWKLGSLPAGLVTFYHVTYPLEKHWHLHSLGYKRNISSSDIQKAAVIHYSGSYKPWLGSGLAIPEYRKYWSKYVPFDSRYLRRCHFYL</sequence>
<reference evidence="16" key="2">
    <citation type="submission" date="2025-08" db="UniProtKB">
        <authorList>
            <consortium name="RefSeq"/>
        </authorList>
    </citation>
    <scope>IDENTIFICATION</scope>
    <source>
        <tissue evidence="16">Leaf</tissue>
    </source>
</reference>
<keyword evidence="14" id="KW-0732">Signal</keyword>
<evidence type="ECO:0000313" key="16">
    <source>
        <dbReference type="RefSeq" id="XP_020082024.1"/>
    </source>
</evidence>
<name>A0A6P5EF30_ANACO</name>
<comment type="subcellular location">
    <subcellularLocation>
        <location evidence="1 13">Golgi apparatus membrane</location>
        <topology evidence="1 13">Single-pass type II membrane protein</topology>
    </subcellularLocation>
</comment>
<evidence type="ECO:0000256" key="1">
    <source>
        <dbReference type="ARBA" id="ARBA00004323"/>
    </source>
</evidence>
<keyword evidence="7" id="KW-0735">Signal-anchor</keyword>
<evidence type="ECO:0000313" key="15">
    <source>
        <dbReference type="Proteomes" id="UP000515123"/>
    </source>
</evidence>
<keyword evidence="12 13" id="KW-0961">Cell wall biogenesis/degradation</keyword>
<comment type="pathway">
    <text evidence="2 13">Glycan metabolism; pectin biosynthesis.</text>
</comment>
<dbReference type="Pfam" id="PF01501">
    <property type="entry name" value="Glyco_transf_8"/>
    <property type="match status" value="1"/>
</dbReference>
<evidence type="ECO:0000256" key="6">
    <source>
        <dbReference type="ARBA" id="ARBA00022692"/>
    </source>
</evidence>
<gene>
    <name evidence="16" type="primary">LOC109705689</name>
</gene>
<dbReference type="Proteomes" id="UP000515123">
    <property type="component" value="Unplaced"/>
</dbReference>
<keyword evidence="5" id="KW-0808">Transferase</keyword>
<dbReference type="InterPro" id="IPR029044">
    <property type="entry name" value="Nucleotide-diphossugar_trans"/>
</dbReference>